<dbReference type="InterPro" id="IPR036937">
    <property type="entry name" value="Adhesion_dom_fimbrial_sf"/>
</dbReference>
<sequence>MKKYLACIGWALVFFFATSHTVMAFWKGSGYLENTYLDELEYRIVNGRVIIDKISWKSLPWEEYPCEAAFKYMKMPGKLTRCTLTRNIKGFNEEKNYTDGRQLTRSELHRFFMQTGDVGPTTGTDRYTFFNISLGSSLGSSYGSYIPTGYDDESAQIPPTNPPPPPLSCSMGGGTISYGSLDESKVDNAKAKTSISVYCNRQASAHIVANQYSNTTGMPMGNNGALAAFLTINGSPAATGKRLTVSSWSSVSIESTLRKKNTQLPAGAYQGSVVLTMNVD</sequence>
<accession>A0ABT0KH74</accession>
<dbReference type="Pfam" id="PF24223">
    <property type="entry name" value="MrpH_C"/>
    <property type="match status" value="1"/>
</dbReference>
<proteinExistence type="predicted"/>
<dbReference type="EMBL" id="JAGQDC010000020">
    <property type="protein sequence ID" value="MCL1031287.1"/>
    <property type="molecule type" value="Genomic_DNA"/>
</dbReference>
<reference evidence="2" key="1">
    <citation type="submission" date="2021-04" db="EMBL/GenBank/DDBJ databases">
        <title>Genome sequence of Serratia sp. arafor3.</title>
        <authorList>
            <person name="Besaury L."/>
        </authorList>
    </citation>
    <scope>NUCLEOTIDE SEQUENCE</scope>
    <source>
        <strain evidence="2">Arafor3</strain>
    </source>
</reference>
<gene>
    <name evidence="2" type="ORF">KAJ71_20025</name>
</gene>
<organism evidence="2 3">
    <name type="scientific">Serratia silvae</name>
    <dbReference type="NCBI Taxonomy" id="2824122"/>
    <lineage>
        <taxon>Bacteria</taxon>
        <taxon>Pseudomonadati</taxon>
        <taxon>Pseudomonadota</taxon>
        <taxon>Gammaproteobacteria</taxon>
        <taxon>Enterobacterales</taxon>
        <taxon>Yersiniaceae</taxon>
        <taxon>Serratia</taxon>
    </lineage>
</organism>
<comment type="caution">
    <text evidence="2">The sequence shown here is derived from an EMBL/GenBank/DDBJ whole genome shotgun (WGS) entry which is preliminary data.</text>
</comment>
<evidence type="ECO:0000259" key="1">
    <source>
        <dbReference type="Pfam" id="PF24223"/>
    </source>
</evidence>
<evidence type="ECO:0000313" key="3">
    <source>
        <dbReference type="Proteomes" id="UP001165275"/>
    </source>
</evidence>
<dbReference type="Proteomes" id="UP001165275">
    <property type="component" value="Unassembled WGS sequence"/>
</dbReference>
<dbReference type="Gene3D" id="2.60.40.1090">
    <property type="entry name" value="Fimbrial-type adhesion domain"/>
    <property type="match status" value="1"/>
</dbReference>
<evidence type="ECO:0000313" key="2">
    <source>
        <dbReference type="EMBL" id="MCL1031287.1"/>
    </source>
</evidence>
<name>A0ABT0KH74_9GAMM</name>
<dbReference type="InterPro" id="IPR057010">
    <property type="entry name" value="MrpH_C"/>
</dbReference>
<dbReference type="RefSeq" id="WP_248947295.1">
    <property type="nucleotide sequence ID" value="NZ_CBCSGY010000021.1"/>
</dbReference>
<feature type="domain" description="Fimbrial adhesin MrpH C-terminal" evidence="1">
    <location>
        <begin position="175"/>
        <end position="278"/>
    </location>
</feature>
<protein>
    <recommendedName>
        <fullName evidence="1">Fimbrial adhesin MrpH C-terminal domain-containing protein</fullName>
    </recommendedName>
</protein>
<keyword evidence="3" id="KW-1185">Reference proteome</keyword>